<evidence type="ECO:0000256" key="1">
    <source>
        <dbReference type="SAM" id="Phobius"/>
    </source>
</evidence>
<dbReference type="OrthoDB" id="184407at2"/>
<evidence type="ECO:0000313" key="4">
    <source>
        <dbReference type="Proteomes" id="UP000315648"/>
    </source>
</evidence>
<name>A0A556QPH4_9BACT</name>
<accession>A0A556QPH4</accession>
<dbReference type="Pfam" id="PF07963">
    <property type="entry name" value="N_methyl"/>
    <property type="match status" value="1"/>
</dbReference>
<comment type="caution">
    <text evidence="3">The sequence shown here is derived from an EMBL/GenBank/DDBJ whole genome shotgun (WGS) entry which is preliminary data.</text>
</comment>
<keyword evidence="1" id="KW-0812">Transmembrane</keyword>
<keyword evidence="1" id="KW-1133">Transmembrane helix</keyword>
<dbReference type="PANTHER" id="PTHR30093">
    <property type="entry name" value="GENERAL SECRETION PATHWAY PROTEIN G"/>
    <property type="match status" value="1"/>
</dbReference>
<organism evidence="3 4">
    <name type="scientific">Rariglobus hedericola</name>
    <dbReference type="NCBI Taxonomy" id="2597822"/>
    <lineage>
        <taxon>Bacteria</taxon>
        <taxon>Pseudomonadati</taxon>
        <taxon>Verrucomicrobiota</taxon>
        <taxon>Opitutia</taxon>
        <taxon>Opitutales</taxon>
        <taxon>Opitutaceae</taxon>
        <taxon>Rariglobus</taxon>
    </lineage>
</organism>
<dbReference type="EMBL" id="VMBG01000001">
    <property type="protein sequence ID" value="TSJ78544.1"/>
    <property type="molecule type" value="Genomic_DNA"/>
</dbReference>
<proteinExistence type="predicted"/>
<dbReference type="PANTHER" id="PTHR30093:SF2">
    <property type="entry name" value="TYPE II SECRETION SYSTEM PROTEIN H"/>
    <property type="match status" value="1"/>
</dbReference>
<dbReference type="InterPro" id="IPR012902">
    <property type="entry name" value="N_methyl_site"/>
</dbReference>
<dbReference type="AlphaFoldDB" id="A0A556QPH4"/>
<dbReference type="NCBIfam" id="TIGR02532">
    <property type="entry name" value="IV_pilin_GFxxxE"/>
    <property type="match status" value="1"/>
</dbReference>
<keyword evidence="4" id="KW-1185">Reference proteome</keyword>
<dbReference type="InterPro" id="IPR011453">
    <property type="entry name" value="DUF1559"/>
</dbReference>
<sequence length="251" mass="27693">MKRKTPDGFTLVELLATIAIIGVLSGILIVVIGRARDKAKSTQCLSNLRQITLAMIAYTGENKGRLPAQQTTVDGQPFTWRARLLPYLGDNKSMEVFLCPADDIGRASISPPYDMAYITRTGVMPASYGPAVVWYYISSGTLPYPGAYTGEYRINTIAKPASTLFVTDTGRPANISLPPEQWTETSRFPTTQFSESVMPSVYYSNAWTAYPRHGGDKVNSAFFDGHAAVVSIQELRDNTPGNPNCLYWPYR</sequence>
<dbReference type="InterPro" id="IPR045584">
    <property type="entry name" value="Pilin-like"/>
</dbReference>
<keyword evidence="1" id="KW-0472">Membrane</keyword>
<reference evidence="3 4" key="1">
    <citation type="submission" date="2019-07" db="EMBL/GenBank/DDBJ databases">
        <title>Description of 53C-WASEF.</title>
        <authorList>
            <person name="Pitt A."/>
            <person name="Hahn M.W."/>
        </authorList>
    </citation>
    <scope>NUCLEOTIDE SEQUENCE [LARGE SCALE GENOMIC DNA]</scope>
    <source>
        <strain evidence="3 4">53C-WASEF</strain>
    </source>
</reference>
<dbReference type="SUPFAM" id="SSF54523">
    <property type="entry name" value="Pili subunits"/>
    <property type="match status" value="1"/>
</dbReference>
<evidence type="ECO:0000313" key="3">
    <source>
        <dbReference type="EMBL" id="TSJ78544.1"/>
    </source>
</evidence>
<evidence type="ECO:0000259" key="2">
    <source>
        <dbReference type="Pfam" id="PF07596"/>
    </source>
</evidence>
<feature type="domain" description="DUF1559" evidence="2">
    <location>
        <begin position="34"/>
        <end position="96"/>
    </location>
</feature>
<dbReference type="Pfam" id="PF07596">
    <property type="entry name" value="SBP_bac_10"/>
    <property type="match status" value="1"/>
</dbReference>
<protein>
    <submittedName>
        <fullName evidence="3">Type II secretion system protein</fullName>
    </submittedName>
</protein>
<dbReference type="RefSeq" id="WP_144228885.1">
    <property type="nucleotide sequence ID" value="NZ_CBCRVV010000022.1"/>
</dbReference>
<dbReference type="Gene3D" id="3.30.700.10">
    <property type="entry name" value="Glycoprotein, Type 4 Pilin"/>
    <property type="match status" value="1"/>
</dbReference>
<dbReference type="Proteomes" id="UP000315648">
    <property type="component" value="Unassembled WGS sequence"/>
</dbReference>
<feature type="transmembrane region" description="Helical" evidence="1">
    <location>
        <begin position="12"/>
        <end position="33"/>
    </location>
</feature>
<gene>
    <name evidence="3" type="ORF">FPL22_04390</name>
</gene>